<organism evidence="1 2">
    <name type="scientific">Halomicronema hongdechloris C2206</name>
    <dbReference type="NCBI Taxonomy" id="1641165"/>
    <lineage>
        <taxon>Bacteria</taxon>
        <taxon>Bacillati</taxon>
        <taxon>Cyanobacteriota</taxon>
        <taxon>Cyanophyceae</taxon>
        <taxon>Nodosilineales</taxon>
        <taxon>Nodosilineaceae</taxon>
        <taxon>Halomicronema</taxon>
    </lineage>
</organism>
<protein>
    <recommendedName>
        <fullName evidence="3">IS256 family transposase</fullName>
    </recommendedName>
</protein>
<dbReference type="EMBL" id="CP021983">
    <property type="protein sequence ID" value="ASC72706.1"/>
    <property type="molecule type" value="Genomic_DNA"/>
</dbReference>
<evidence type="ECO:0000313" key="2">
    <source>
        <dbReference type="Proteomes" id="UP000191901"/>
    </source>
</evidence>
<evidence type="ECO:0000313" key="1">
    <source>
        <dbReference type="EMBL" id="ASC72706.1"/>
    </source>
</evidence>
<evidence type="ECO:0008006" key="3">
    <source>
        <dbReference type="Google" id="ProtNLM"/>
    </source>
</evidence>
<sequence length="58" mass="6599">MSSDNLIAFQSVETTETFHDALSDLIRNGARQIIAQAVEAELQEFLAEYADRRDERGR</sequence>
<gene>
    <name evidence="1" type="ORF">XM38_036640</name>
</gene>
<dbReference type="AlphaFoldDB" id="A0A1Z3HR28"/>
<keyword evidence="2" id="KW-1185">Reference proteome</keyword>
<accession>A0A1Z3HR28</accession>
<name>A0A1Z3HR28_9CYAN</name>
<reference evidence="1 2" key="1">
    <citation type="journal article" date="2016" name="Biochim. Biophys. Acta">
        <title>Characterization of red-shifted phycobilisomes isolated from the chlorophyll f-containing cyanobacterium Halomicronema hongdechloris.</title>
        <authorList>
            <person name="Li Y."/>
            <person name="Lin Y."/>
            <person name="Garvey C.J."/>
            <person name="Birch D."/>
            <person name="Corkery R.W."/>
            <person name="Loughlin P.C."/>
            <person name="Scheer H."/>
            <person name="Willows R.D."/>
            <person name="Chen M."/>
        </authorList>
    </citation>
    <scope>NUCLEOTIDE SEQUENCE [LARGE SCALE GENOMIC DNA]</scope>
    <source>
        <strain evidence="1 2">C2206</strain>
    </source>
</reference>
<dbReference type="KEGG" id="hhg:XM38_036640"/>
<proteinExistence type="predicted"/>
<dbReference type="Proteomes" id="UP000191901">
    <property type="component" value="Chromosome"/>
</dbReference>